<evidence type="ECO:0000259" key="4">
    <source>
        <dbReference type="Pfam" id="PF04500"/>
    </source>
</evidence>
<evidence type="ECO:0000256" key="1">
    <source>
        <dbReference type="ARBA" id="ARBA00022723"/>
    </source>
</evidence>
<organism evidence="6">
    <name type="scientific">Cacopsylla melanoneura</name>
    <dbReference type="NCBI Taxonomy" id="428564"/>
    <lineage>
        <taxon>Eukaryota</taxon>
        <taxon>Metazoa</taxon>
        <taxon>Ecdysozoa</taxon>
        <taxon>Arthropoda</taxon>
        <taxon>Hexapoda</taxon>
        <taxon>Insecta</taxon>
        <taxon>Pterygota</taxon>
        <taxon>Neoptera</taxon>
        <taxon>Paraneoptera</taxon>
        <taxon>Hemiptera</taxon>
        <taxon>Sternorrhyncha</taxon>
        <taxon>Psylloidea</taxon>
        <taxon>Psyllidae</taxon>
        <taxon>Psyllinae</taxon>
        <taxon>Cacopsylla</taxon>
    </lineage>
</organism>
<dbReference type="InterPro" id="IPR018289">
    <property type="entry name" value="MULE_transposase_dom"/>
</dbReference>
<evidence type="ECO:0008006" key="7">
    <source>
        <dbReference type="Google" id="ProtNLM"/>
    </source>
</evidence>
<keyword evidence="3" id="KW-0862">Zinc</keyword>
<dbReference type="EMBL" id="HBUF01131229">
    <property type="protein sequence ID" value="CAG6644207.1"/>
    <property type="molecule type" value="Transcribed_RNA"/>
</dbReference>
<feature type="domain" description="MULE transposase" evidence="5">
    <location>
        <begin position="221"/>
        <end position="314"/>
    </location>
</feature>
<dbReference type="InterPro" id="IPR007588">
    <property type="entry name" value="Znf_FLYWCH"/>
</dbReference>
<evidence type="ECO:0000256" key="2">
    <source>
        <dbReference type="ARBA" id="ARBA00022771"/>
    </source>
</evidence>
<dbReference type="GO" id="GO:0008270">
    <property type="term" value="F:zinc ion binding"/>
    <property type="evidence" value="ECO:0007669"/>
    <property type="project" value="UniProtKB-KW"/>
</dbReference>
<name>A0A8D9FI09_9HEMI</name>
<protein>
    <recommendedName>
        <fullName evidence="7">MULE transposase domain-containing protein</fullName>
    </recommendedName>
</protein>
<dbReference type="Pfam" id="PF04500">
    <property type="entry name" value="FLYWCH"/>
    <property type="match status" value="1"/>
</dbReference>
<sequence>MYFPYCLDMPARVRGLPGIKAVALGFPNHYLCSTHAMNMEFSRTTTLKGADCIIKNGFKYRFMRKMVSGDKDWRCTKKNCKSRIQTDVNVVDIKNSSGEHGHPALDDRELNVLDVRQKCIRKATEEIHIRPRTISSSVLATANITELKQHDLENFRQAMYRSRRKTLPPMPKSREESISQLTSTSTLTKADENFVHPFKADEMVIVTCQKNLDFLKKHSSVILVDGTFYTSPRYFQQLYTIHVYHNSVYCQITFVFLPNKNTACYMKMWENLESLIGPGFLPELFLVDFEEAAHIAIRSKFPSATIKCCRFHLGQSWYRKILELGLSNLYKEISNENSKWLKLFFGLPLLDAEEIDDAFLDLMTIAPQDELLMRFSEEGWNF</sequence>
<evidence type="ECO:0000256" key="3">
    <source>
        <dbReference type="ARBA" id="ARBA00022833"/>
    </source>
</evidence>
<dbReference type="AlphaFoldDB" id="A0A8D9FI09"/>
<dbReference type="EMBL" id="HBUF01677104">
    <property type="protein sequence ID" value="CAG6791608.1"/>
    <property type="molecule type" value="Transcribed_RNA"/>
</dbReference>
<feature type="domain" description="FLYWCH-type" evidence="4">
    <location>
        <begin position="45"/>
        <end position="102"/>
    </location>
</feature>
<accession>A0A8D9FI09</accession>
<evidence type="ECO:0000313" key="6">
    <source>
        <dbReference type="EMBL" id="CAG6791608.1"/>
    </source>
</evidence>
<proteinExistence type="predicted"/>
<keyword evidence="2" id="KW-0863">Zinc-finger</keyword>
<evidence type="ECO:0000259" key="5">
    <source>
        <dbReference type="Pfam" id="PF10551"/>
    </source>
</evidence>
<dbReference type="Pfam" id="PF10551">
    <property type="entry name" value="MULE"/>
    <property type="match status" value="1"/>
</dbReference>
<dbReference type="Gene3D" id="2.20.25.240">
    <property type="match status" value="1"/>
</dbReference>
<keyword evidence="1" id="KW-0479">Metal-binding</keyword>
<reference evidence="6" key="1">
    <citation type="submission" date="2021-05" db="EMBL/GenBank/DDBJ databases">
        <authorList>
            <person name="Alioto T."/>
            <person name="Alioto T."/>
            <person name="Gomez Garrido J."/>
        </authorList>
    </citation>
    <scope>NUCLEOTIDE SEQUENCE</scope>
</reference>